<dbReference type="KEGG" id="sbae:DSM104329_00161"/>
<dbReference type="Proteomes" id="UP001162834">
    <property type="component" value="Chromosome"/>
</dbReference>
<name>A0A9E7BWH7_9ACTN</name>
<protein>
    <recommendedName>
        <fullName evidence="2">Transglycosylase SLT domain-containing protein</fullName>
    </recommendedName>
</protein>
<evidence type="ECO:0000313" key="4">
    <source>
        <dbReference type="Proteomes" id="UP001162834"/>
    </source>
</evidence>
<feature type="region of interest" description="Disordered" evidence="1">
    <location>
        <begin position="28"/>
        <end position="51"/>
    </location>
</feature>
<evidence type="ECO:0000259" key="2">
    <source>
        <dbReference type="Pfam" id="PF01464"/>
    </source>
</evidence>
<dbReference type="Pfam" id="PF01464">
    <property type="entry name" value="SLT"/>
    <property type="match status" value="2"/>
</dbReference>
<dbReference type="InterPro" id="IPR023346">
    <property type="entry name" value="Lysozyme-like_dom_sf"/>
</dbReference>
<evidence type="ECO:0000256" key="1">
    <source>
        <dbReference type="SAM" id="MobiDB-lite"/>
    </source>
</evidence>
<dbReference type="SUPFAM" id="SSF53955">
    <property type="entry name" value="Lysozyme-like"/>
    <property type="match status" value="1"/>
</dbReference>
<proteinExistence type="predicted"/>
<feature type="domain" description="Transglycosylase SLT" evidence="2">
    <location>
        <begin position="103"/>
        <end position="154"/>
    </location>
</feature>
<organism evidence="3 4">
    <name type="scientific">Capillimicrobium parvum</name>
    <dbReference type="NCBI Taxonomy" id="2884022"/>
    <lineage>
        <taxon>Bacteria</taxon>
        <taxon>Bacillati</taxon>
        <taxon>Actinomycetota</taxon>
        <taxon>Thermoleophilia</taxon>
        <taxon>Solirubrobacterales</taxon>
        <taxon>Capillimicrobiaceae</taxon>
        <taxon>Capillimicrobium</taxon>
    </lineage>
</organism>
<sequence>MRPARIAIALLVLAAVVVGATFVLRDGGSSSTAGPSVDATPAPIVPSAGVPDRDPLAWTNARSAGYARRAVEGLAHPLYARTREIGGIVAAARRTAAWRPDVEKAAAAHDVDPDTLEAIVLLESAGRPEARASDDLNGAVGLTQILAQTATGLLGMHVDLPQERRIAKRMTRAARKGDDAEVARLRSELRRVDERLDPVKSLDATARYLQTAEQKLGRTDLAVASYHMGMGNVQTALARYGQGTVPYAQLFFDSTPVRHDAAWQFLAGLGDDSSTYLWRVRAAREIMALSRDDPAELVRRDTLMNARNSAEVLMHPPDATQHFDEPGDIADARDAGDIVALPARWLARHGVRIDRRMGELARKIDADPRLYRGLRREALATLGYIGASVQEISGAKRPLRLTSTVRDGSYQEALVGVNREATHDYSLHTTGYTFDIARDYAGRDQAMALQFMLDRLTALNLIAWVREPGAIHVTVSTDTARLMKPLGVLPG</sequence>
<dbReference type="AlphaFoldDB" id="A0A9E7BWH7"/>
<reference evidence="3" key="1">
    <citation type="journal article" date="2022" name="Int. J. Syst. Evol. Microbiol.">
        <title>Pseudomonas aegrilactucae sp. nov. and Pseudomonas morbosilactucae sp. nov., pathogens causing bacterial rot of lettuce in Japan.</title>
        <authorList>
            <person name="Sawada H."/>
            <person name="Fujikawa T."/>
            <person name="Satou M."/>
        </authorList>
    </citation>
    <scope>NUCLEOTIDE SEQUENCE</scope>
    <source>
        <strain evidence="3">0166_1</strain>
    </source>
</reference>
<accession>A0A9E7BWH7</accession>
<dbReference type="InterPro" id="IPR008258">
    <property type="entry name" value="Transglycosylase_SLT_dom_1"/>
</dbReference>
<dbReference type="EMBL" id="CP087164">
    <property type="protein sequence ID" value="UGS33796.1"/>
    <property type="molecule type" value="Genomic_DNA"/>
</dbReference>
<keyword evidence="4" id="KW-1185">Reference proteome</keyword>
<dbReference type="RefSeq" id="WP_259313489.1">
    <property type="nucleotide sequence ID" value="NZ_CP087164.1"/>
</dbReference>
<dbReference type="Gene3D" id="1.10.530.10">
    <property type="match status" value="1"/>
</dbReference>
<feature type="domain" description="Transglycosylase SLT" evidence="2">
    <location>
        <begin position="188"/>
        <end position="241"/>
    </location>
</feature>
<evidence type="ECO:0000313" key="3">
    <source>
        <dbReference type="EMBL" id="UGS33796.1"/>
    </source>
</evidence>
<gene>
    <name evidence="3" type="ORF">DSM104329_00161</name>
</gene>